<comment type="caution">
    <text evidence="1">The sequence shown here is derived from an EMBL/GenBank/DDBJ whole genome shotgun (WGS) entry which is preliminary data.</text>
</comment>
<name>A0ACB7T3J5_HYAAI</name>
<sequence length="155" mass="17574">MINSIHRDTCQQEREREREHTSTSQARSTRKKKKLHENYEDEELQLHHNTQRATTRALQANSETGREPRCAALDPPGPKEAARDRHVVSAAAATAIRAESAPPHSEPIRDRKRVVAGLYRPQSNHPITARRRTGTEERRQGTAKARQSQPPPCNP</sequence>
<reference evidence="1" key="1">
    <citation type="submission" date="2020-05" db="EMBL/GenBank/DDBJ databases">
        <title>Large-scale comparative analyses of tick genomes elucidate their genetic diversity and vector capacities.</title>
        <authorList>
            <person name="Jia N."/>
            <person name="Wang J."/>
            <person name="Shi W."/>
            <person name="Du L."/>
            <person name="Sun Y."/>
            <person name="Zhan W."/>
            <person name="Jiang J."/>
            <person name="Wang Q."/>
            <person name="Zhang B."/>
            <person name="Ji P."/>
            <person name="Sakyi L.B."/>
            <person name="Cui X."/>
            <person name="Yuan T."/>
            <person name="Jiang B."/>
            <person name="Yang W."/>
            <person name="Lam T.T.-Y."/>
            <person name="Chang Q."/>
            <person name="Ding S."/>
            <person name="Wang X."/>
            <person name="Zhu J."/>
            <person name="Ruan X."/>
            <person name="Zhao L."/>
            <person name="Wei J."/>
            <person name="Que T."/>
            <person name="Du C."/>
            <person name="Cheng J."/>
            <person name="Dai P."/>
            <person name="Han X."/>
            <person name="Huang E."/>
            <person name="Gao Y."/>
            <person name="Liu J."/>
            <person name="Shao H."/>
            <person name="Ye R."/>
            <person name="Li L."/>
            <person name="Wei W."/>
            <person name="Wang X."/>
            <person name="Wang C."/>
            <person name="Yang T."/>
            <person name="Huo Q."/>
            <person name="Li W."/>
            <person name="Guo W."/>
            <person name="Chen H."/>
            <person name="Zhou L."/>
            <person name="Ni X."/>
            <person name="Tian J."/>
            <person name="Zhou Y."/>
            <person name="Sheng Y."/>
            <person name="Liu T."/>
            <person name="Pan Y."/>
            <person name="Xia L."/>
            <person name="Li J."/>
            <person name="Zhao F."/>
            <person name="Cao W."/>
        </authorList>
    </citation>
    <scope>NUCLEOTIDE SEQUENCE</scope>
    <source>
        <strain evidence="1">Hyas-2018</strain>
    </source>
</reference>
<evidence type="ECO:0000313" key="2">
    <source>
        <dbReference type="Proteomes" id="UP000821845"/>
    </source>
</evidence>
<dbReference type="Proteomes" id="UP000821845">
    <property type="component" value="Chromosome 11"/>
</dbReference>
<keyword evidence="2" id="KW-1185">Reference proteome</keyword>
<gene>
    <name evidence="1" type="ORF">HPB50_005257</name>
</gene>
<protein>
    <submittedName>
        <fullName evidence="1">Uncharacterized protein</fullName>
    </submittedName>
</protein>
<accession>A0ACB7T3J5</accession>
<organism evidence="1 2">
    <name type="scientific">Hyalomma asiaticum</name>
    <name type="common">Tick</name>
    <dbReference type="NCBI Taxonomy" id="266040"/>
    <lineage>
        <taxon>Eukaryota</taxon>
        <taxon>Metazoa</taxon>
        <taxon>Ecdysozoa</taxon>
        <taxon>Arthropoda</taxon>
        <taxon>Chelicerata</taxon>
        <taxon>Arachnida</taxon>
        <taxon>Acari</taxon>
        <taxon>Parasitiformes</taxon>
        <taxon>Ixodida</taxon>
        <taxon>Ixodoidea</taxon>
        <taxon>Ixodidae</taxon>
        <taxon>Hyalomminae</taxon>
        <taxon>Hyalomma</taxon>
    </lineage>
</organism>
<dbReference type="EMBL" id="CM023491">
    <property type="protein sequence ID" value="KAH6940698.1"/>
    <property type="molecule type" value="Genomic_DNA"/>
</dbReference>
<proteinExistence type="predicted"/>
<evidence type="ECO:0000313" key="1">
    <source>
        <dbReference type="EMBL" id="KAH6940698.1"/>
    </source>
</evidence>